<name>A0A9D2EL71_9FIRM</name>
<evidence type="ECO:0000256" key="9">
    <source>
        <dbReference type="SAM" id="Phobius"/>
    </source>
</evidence>
<dbReference type="Gene3D" id="1.20.1560.10">
    <property type="entry name" value="ABC transporter type 1, transmembrane domain"/>
    <property type="match status" value="1"/>
</dbReference>
<feature type="domain" description="ABC transporter" evidence="10">
    <location>
        <begin position="337"/>
        <end position="572"/>
    </location>
</feature>
<keyword evidence="4 9" id="KW-0812">Transmembrane</keyword>
<evidence type="ECO:0000256" key="6">
    <source>
        <dbReference type="ARBA" id="ARBA00022840"/>
    </source>
</evidence>
<keyword evidence="8 9" id="KW-0472">Membrane</keyword>
<dbReference type="SUPFAM" id="SSF52540">
    <property type="entry name" value="P-loop containing nucleoside triphosphate hydrolases"/>
    <property type="match status" value="1"/>
</dbReference>
<dbReference type="InterPro" id="IPR027417">
    <property type="entry name" value="P-loop_NTPase"/>
</dbReference>
<dbReference type="PROSITE" id="PS00211">
    <property type="entry name" value="ABC_TRANSPORTER_1"/>
    <property type="match status" value="1"/>
</dbReference>
<dbReference type="GO" id="GO:0016887">
    <property type="term" value="F:ATP hydrolysis activity"/>
    <property type="evidence" value="ECO:0007669"/>
    <property type="project" value="InterPro"/>
</dbReference>
<evidence type="ECO:0000313" key="13">
    <source>
        <dbReference type="Proteomes" id="UP000824049"/>
    </source>
</evidence>
<reference evidence="12" key="2">
    <citation type="submission" date="2021-04" db="EMBL/GenBank/DDBJ databases">
        <authorList>
            <person name="Gilroy R."/>
        </authorList>
    </citation>
    <scope>NUCLEOTIDE SEQUENCE</scope>
    <source>
        <strain evidence="12">CHK179-28034</strain>
    </source>
</reference>
<comment type="subcellular location">
    <subcellularLocation>
        <location evidence="1">Cell membrane</location>
        <topology evidence="1">Multi-pass membrane protein</topology>
    </subcellularLocation>
</comment>
<feature type="transmembrane region" description="Helical" evidence="9">
    <location>
        <begin position="52"/>
        <end position="71"/>
    </location>
</feature>
<comment type="caution">
    <text evidence="12">The sequence shown here is derived from an EMBL/GenBank/DDBJ whole genome shotgun (WGS) entry which is preliminary data.</text>
</comment>
<organism evidence="12 13">
    <name type="scientific">Candidatus Anaerobutyricum stercoris</name>
    <dbReference type="NCBI Taxonomy" id="2838457"/>
    <lineage>
        <taxon>Bacteria</taxon>
        <taxon>Bacillati</taxon>
        <taxon>Bacillota</taxon>
        <taxon>Clostridia</taxon>
        <taxon>Lachnospirales</taxon>
        <taxon>Lachnospiraceae</taxon>
        <taxon>Anaerobutyricum</taxon>
    </lineage>
</organism>
<evidence type="ECO:0000256" key="4">
    <source>
        <dbReference type="ARBA" id="ARBA00022692"/>
    </source>
</evidence>
<evidence type="ECO:0000259" key="10">
    <source>
        <dbReference type="PROSITE" id="PS50893"/>
    </source>
</evidence>
<dbReference type="Pfam" id="PF00664">
    <property type="entry name" value="ABC_membrane"/>
    <property type="match status" value="1"/>
</dbReference>
<keyword evidence="3" id="KW-1003">Cell membrane</keyword>
<evidence type="ECO:0000256" key="2">
    <source>
        <dbReference type="ARBA" id="ARBA00022448"/>
    </source>
</evidence>
<dbReference type="SMART" id="SM00382">
    <property type="entry name" value="AAA"/>
    <property type="match status" value="1"/>
</dbReference>
<protein>
    <submittedName>
        <fullName evidence="12">ABC transporter ATP-binding protein/permease</fullName>
    </submittedName>
</protein>
<reference evidence="12" key="1">
    <citation type="journal article" date="2021" name="PeerJ">
        <title>Extensive microbial diversity within the chicken gut microbiome revealed by metagenomics and culture.</title>
        <authorList>
            <person name="Gilroy R."/>
            <person name="Ravi A."/>
            <person name="Getino M."/>
            <person name="Pursley I."/>
            <person name="Horton D.L."/>
            <person name="Alikhan N.F."/>
            <person name="Baker D."/>
            <person name="Gharbi K."/>
            <person name="Hall N."/>
            <person name="Watson M."/>
            <person name="Adriaenssens E.M."/>
            <person name="Foster-Nyarko E."/>
            <person name="Jarju S."/>
            <person name="Secka A."/>
            <person name="Antonio M."/>
            <person name="Oren A."/>
            <person name="Chaudhuri R.R."/>
            <person name="La Ragione R."/>
            <person name="Hildebrand F."/>
            <person name="Pallen M.J."/>
        </authorList>
    </citation>
    <scope>NUCLEOTIDE SEQUENCE</scope>
    <source>
        <strain evidence="12">CHK179-28034</strain>
    </source>
</reference>
<gene>
    <name evidence="12" type="ORF">H9968_05610</name>
</gene>
<dbReference type="InterPro" id="IPR017871">
    <property type="entry name" value="ABC_transporter-like_CS"/>
</dbReference>
<dbReference type="CDD" id="cd18548">
    <property type="entry name" value="ABC_6TM_Tm287_like"/>
    <property type="match status" value="1"/>
</dbReference>
<keyword evidence="6 12" id="KW-0067">ATP-binding</keyword>
<dbReference type="PROSITE" id="PS50893">
    <property type="entry name" value="ABC_TRANSPORTER_2"/>
    <property type="match status" value="1"/>
</dbReference>
<dbReference type="SUPFAM" id="SSF90123">
    <property type="entry name" value="ABC transporter transmembrane region"/>
    <property type="match status" value="1"/>
</dbReference>
<evidence type="ECO:0000313" key="12">
    <source>
        <dbReference type="EMBL" id="HIZ39391.1"/>
    </source>
</evidence>
<dbReference type="Gene3D" id="3.40.50.300">
    <property type="entry name" value="P-loop containing nucleotide triphosphate hydrolases"/>
    <property type="match status" value="1"/>
</dbReference>
<evidence type="ECO:0000256" key="7">
    <source>
        <dbReference type="ARBA" id="ARBA00022989"/>
    </source>
</evidence>
<feature type="domain" description="ABC transmembrane type-1" evidence="11">
    <location>
        <begin position="16"/>
        <end position="298"/>
    </location>
</feature>
<dbReference type="Proteomes" id="UP000824049">
    <property type="component" value="Unassembled WGS sequence"/>
</dbReference>
<dbReference type="InterPro" id="IPR003593">
    <property type="entry name" value="AAA+_ATPase"/>
</dbReference>
<feature type="transmembrane region" description="Helical" evidence="9">
    <location>
        <begin position="157"/>
        <end position="176"/>
    </location>
</feature>
<dbReference type="InterPro" id="IPR003439">
    <property type="entry name" value="ABC_transporter-like_ATP-bd"/>
</dbReference>
<dbReference type="InterPro" id="IPR011527">
    <property type="entry name" value="ABC1_TM_dom"/>
</dbReference>
<dbReference type="AlphaFoldDB" id="A0A9D2EL71"/>
<feature type="transmembrane region" description="Helical" evidence="9">
    <location>
        <begin position="231"/>
        <end position="255"/>
    </location>
</feature>
<evidence type="ECO:0000259" key="11">
    <source>
        <dbReference type="PROSITE" id="PS50929"/>
    </source>
</evidence>
<dbReference type="Pfam" id="PF00005">
    <property type="entry name" value="ABC_tran"/>
    <property type="match status" value="1"/>
</dbReference>
<accession>A0A9D2EL71</accession>
<feature type="transmembrane region" description="Helical" evidence="9">
    <location>
        <begin position="133"/>
        <end position="151"/>
    </location>
</feature>
<dbReference type="InterPro" id="IPR036640">
    <property type="entry name" value="ABC1_TM_sf"/>
</dbReference>
<proteinExistence type="predicted"/>
<evidence type="ECO:0000256" key="8">
    <source>
        <dbReference type="ARBA" id="ARBA00023136"/>
    </source>
</evidence>
<dbReference type="FunFam" id="3.40.50.300:FF:000221">
    <property type="entry name" value="Multidrug ABC transporter ATP-binding protein"/>
    <property type="match status" value="1"/>
</dbReference>
<dbReference type="PROSITE" id="PS50929">
    <property type="entry name" value="ABC_TM1F"/>
    <property type="match status" value="1"/>
</dbReference>
<evidence type="ECO:0000256" key="5">
    <source>
        <dbReference type="ARBA" id="ARBA00022741"/>
    </source>
</evidence>
<dbReference type="EMBL" id="DXBR01000051">
    <property type="protein sequence ID" value="HIZ39391.1"/>
    <property type="molecule type" value="Genomic_DNA"/>
</dbReference>
<dbReference type="PANTHER" id="PTHR43394:SF1">
    <property type="entry name" value="ATP-BINDING CASSETTE SUB-FAMILY B MEMBER 10, MITOCHONDRIAL"/>
    <property type="match status" value="1"/>
</dbReference>
<dbReference type="GO" id="GO:0005524">
    <property type="term" value="F:ATP binding"/>
    <property type="evidence" value="ECO:0007669"/>
    <property type="project" value="UniProtKB-KW"/>
</dbReference>
<evidence type="ECO:0000256" key="3">
    <source>
        <dbReference type="ARBA" id="ARBA00022475"/>
    </source>
</evidence>
<keyword evidence="7 9" id="KW-1133">Transmembrane helix</keyword>
<keyword evidence="2" id="KW-0813">Transport</keyword>
<dbReference type="InterPro" id="IPR039421">
    <property type="entry name" value="Type_1_exporter"/>
</dbReference>
<dbReference type="PANTHER" id="PTHR43394">
    <property type="entry name" value="ATP-DEPENDENT PERMEASE MDL1, MITOCHONDRIAL"/>
    <property type="match status" value="1"/>
</dbReference>
<dbReference type="GO" id="GO:0015421">
    <property type="term" value="F:ABC-type oligopeptide transporter activity"/>
    <property type="evidence" value="ECO:0007669"/>
    <property type="project" value="TreeGrafter"/>
</dbReference>
<dbReference type="GO" id="GO:0005886">
    <property type="term" value="C:plasma membrane"/>
    <property type="evidence" value="ECO:0007669"/>
    <property type="project" value="UniProtKB-SubCell"/>
</dbReference>
<feature type="transmembrane region" description="Helical" evidence="9">
    <location>
        <begin position="20"/>
        <end position="40"/>
    </location>
</feature>
<evidence type="ECO:0000256" key="1">
    <source>
        <dbReference type="ARBA" id="ARBA00004651"/>
    </source>
</evidence>
<keyword evidence="5" id="KW-0547">Nucleotide-binding</keyword>
<sequence>MKMIIRFMKDYKKESILAPLFKMLEAMLELLVPLVVAAIIDKGIYTGSRRYIFMMCLVLFALAFIGLLFSITAQYFAAKSAVGAASAMRSRLFSHILSFGYREMDDIGSSTLITRMTSDINQVQNGINMVLRLFLRSPFIVFGAMIMAFTIDVRAALIFVVTIPLLSLVVFTVMGVTKPIYKRVQAALDHILNITRENLTGVRVIRAFNREESEKEAFFAGNDRLTALQKLAGMISGLTNPLTLVIINLAIIVLIQTGAVRVNEGSLSQGEVVALYNYLSQILVELIKFANLIVTITKALASVNRVQDIFAIAPEMKEGSLEYSSFYPEKQSGVPAVEFSDVSFCYNEGGEAAVSDITFRVEPGETIGIIGGTGAGKTTLVNLIPRFYDAVSGTVSLFGHDVKEYSFRELRNMVSVVPQKAQLFAGTIRSNLLMGVPEAAEQEIEEALAISQAKEFVDEKDGRLDAYVEQGGRNLSGGQKQRLTLARALLKKAPVLIMDDSASALDFATDARLRQAIKEMKHKPTVFIVAQRASSLMHADKIIVLDDGKIAGMGDHASLLQECDIYREIYETQFKKEA</sequence>